<evidence type="ECO:0000313" key="2">
    <source>
        <dbReference type="EMBL" id="KKK56123.1"/>
    </source>
</evidence>
<dbReference type="EMBL" id="LAZR01065148">
    <property type="protein sequence ID" value="KKK56123.1"/>
    <property type="molecule type" value="Genomic_DNA"/>
</dbReference>
<organism evidence="2">
    <name type="scientific">marine sediment metagenome</name>
    <dbReference type="NCBI Taxonomy" id="412755"/>
    <lineage>
        <taxon>unclassified sequences</taxon>
        <taxon>metagenomes</taxon>
        <taxon>ecological metagenomes</taxon>
    </lineage>
</organism>
<keyword evidence="1" id="KW-1133">Transmembrane helix</keyword>
<protein>
    <submittedName>
        <fullName evidence="2">Uncharacterized protein</fullName>
    </submittedName>
</protein>
<comment type="caution">
    <text evidence="2">The sequence shown here is derived from an EMBL/GenBank/DDBJ whole genome shotgun (WGS) entry which is preliminary data.</text>
</comment>
<feature type="transmembrane region" description="Helical" evidence="1">
    <location>
        <begin position="32"/>
        <end position="58"/>
    </location>
</feature>
<keyword evidence="1" id="KW-0812">Transmembrane</keyword>
<proteinExistence type="predicted"/>
<reference evidence="2" key="1">
    <citation type="journal article" date="2015" name="Nature">
        <title>Complex archaea that bridge the gap between prokaryotes and eukaryotes.</title>
        <authorList>
            <person name="Spang A."/>
            <person name="Saw J.H."/>
            <person name="Jorgensen S.L."/>
            <person name="Zaremba-Niedzwiedzka K."/>
            <person name="Martijn J."/>
            <person name="Lind A.E."/>
            <person name="van Eijk R."/>
            <person name="Schleper C."/>
            <person name="Guy L."/>
            <person name="Ettema T.J."/>
        </authorList>
    </citation>
    <scope>NUCLEOTIDE SEQUENCE</scope>
</reference>
<gene>
    <name evidence="2" type="ORF">LCGC14_3067710</name>
</gene>
<keyword evidence="1" id="KW-0472">Membrane</keyword>
<dbReference type="AlphaFoldDB" id="A0A0F8WHN6"/>
<evidence type="ECO:0000256" key="1">
    <source>
        <dbReference type="SAM" id="Phobius"/>
    </source>
</evidence>
<feature type="non-terminal residue" evidence="2">
    <location>
        <position position="60"/>
    </location>
</feature>
<name>A0A0F8WHN6_9ZZZZ</name>
<sequence>MIPFSETARLSLLDSAPPLFILADTGGVFESIFVRLLVPFVIAVITGVLSAVITVAVLKT</sequence>
<accession>A0A0F8WHN6</accession>